<dbReference type="InterPro" id="IPR041492">
    <property type="entry name" value="HAD_2"/>
</dbReference>
<keyword evidence="1" id="KW-0378">Hydrolase</keyword>
<dbReference type="SUPFAM" id="SSF56784">
    <property type="entry name" value="HAD-like"/>
    <property type="match status" value="1"/>
</dbReference>
<dbReference type="InterPro" id="IPR006439">
    <property type="entry name" value="HAD-SF_hydro_IA"/>
</dbReference>
<dbReference type="SFLD" id="SFLDG01135">
    <property type="entry name" value="C1.5.6:_HAD__Beta-PGM__Phospha"/>
    <property type="match status" value="1"/>
</dbReference>
<dbReference type="GO" id="GO:0016787">
    <property type="term" value="F:hydrolase activity"/>
    <property type="evidence" value="ECO:0007669"/>
    <property type="project" value="UniProtKB-KW"/>
</dbReference>
<protein>
    <submittedName>
        <fullName evidence="1">HAD-IA family hydrolase</fullName>
    </submittedName>
</protein>
<dbReference type="RefSeq" id="WP_160863910.1">
    <property type="nucleotide sequence ID" value="NZ_WNXH01000004.1"/>
</dbReference>
<dbReference type="NCBIfam" id="TIGR01509">
    <property type="entry name" value="HAD-SF-IA-v3"/>
    <property type="match status" value="1"/>
</dbReference>
<dbReference type="InterPro" id="IPR023214">
    <property type="entry name" value="HAD_sf"/>
</dbReference>
<dbReference type="PANTHER" id="PTHR18901">
    <property type="entry name" value="2-DEOXYGLUCOSE-6-PHOSPHATE PHOSPHATASE 2"/>
    <property type="match status" value="1"/>
</dbReference>
<proteinExistence type="predicted"/>
<dbReference type="SFLD" id="SFLDG01129">
    <property type="entry name" value="C1.5:_HAD__Beta-PGM__Phosphata"/>
    <property type="match status" value="1"/>
</dbReference>
<sequence>MVKAIIFDMDGVIFDTESFYFQRRIDFLVTKGLSVSHLKPSFFIGGRAGQVWQRILGDDYDKWDVPALEEEYRIYKENRPTPYAERVFPDVKSVLERLSLHSIPLVLASNTDRSDIERALEESGIRSYFSQIYSAMDCIAPKPDPAVYEQAAKATGVPKSDILVFEDSAKGIEAAKAAGLTVWAIRDQQFGMDQSKADKLVDSLEQALELLQL</sequence>
<reference evidence="1 2" key="1">
    <citation type="submission" date="2019-11" db="EMBL/GenBank/DDBJ databases">
        <title>Divergent Streptococcus suis from cattle.</title>
        <authorList>
            <person name="Williamson C."/>
        </authorList>
    </citation>
    <scope>NUCLEOTIDE SEQUENCE [LARGE SCALE GENOMIC DNA]</scope>
    <source>
        <strain evidence="1 2">10-36905</strain>
    </source>
</reference>
<dbReference type="Proteomes" id="UP000483765">
    <property type="component" value="Unassembled WGS sequence"/>
</dbReference>
<accession>A0A6L8MW23</accession>
<dbReference type="Gene3D" id="1.10.150.240">
    <property type="entry name" value="Putative phosphatase, domain 2"/>
    <property type="match status" value="1"/>
</dbReference>
<comment type="caution">
    <text evidence="1">The sequence shown here is derived from an EMBL/GenBank/DDBJ whole genome shotgun (WGS) entry which is preliminary data.</text>
</comment>
<dbReference type="AlphaFoldDB" id="A0A6L8MW23"/>
<evidence type="ECO:0000313" key="1">
    <source>
        <dbReference type="EMBL" id="MYN69348.1"/>
    </source>
</evidence>
<dbReference type="Pfam" id="PF13419">
    <property type="entry name" value="HAD_2"/>
    <property type="match status" value="1"/>
</dbReference>
<evidence type="ECO:0000313" key="2">
    <source>
        <dbReference type="Proteomes" id="UP000483765"/>
    </source>
</evidence>
<organism evidence="1 2">
    <name type="scientific">Streptococcus suis</name>
    <dbReference type="NCBI Taxonomy" id="1307"/>
    <lineage>
        <taxon>Bacteria</taxon>
        <taxon>Bacillati</taxon>
        <taxon>Bacillota</taxon>
        <taxon>Bacilli</taxon>
        <taxon>Lactobacillales</taxon>
        <taxon>Streptococcaceae</taxon>
        <taxon>Streptococcus</taxon>
    </lineage>
</organism>
<gene>
    <name evidence="1" type="ORF">GLP18_03715</name>
</gene>
<dbReference type="SFLD" id="SFLDS00003">
    <property type="entry name" value="Haloacid_Dehalogenase"/>
    <property type="match status" value="1"/>
</dbReference>
<dbReference type="PANTHER" id="PTHR18901:SF38">
    <property type="entry name" value="PSEUDOURIDINE-5'-PHOSPHATASE"/>
    <property type="match status" value="1"/>
</dbReference>
<name>A0A6L8MW23_STRSU</name>
<dbReference type="InterPro" id="IPR023198">
    <property type="entry name" value="PGP-like_dom2"/>
</dbReference>
<dbReference type="CDD" id="cd07505">
    <property type="entry name" value="HAD_BPGM-like"/>
    <property type="match status" value="1"/>
</dbReference>
<dbReference type="Gene3D" id="3.40.50.1000">
    <property type="entry name" value="HAD superfamily/HAD-like"/>
    <property type="match status" value="1"/>
</dbReference>
<dbReference type="InterPro" id="IPR036412">
    <property type="entry name" value="HAD-like_sf"/>
</dbReference>
<dbReference type="EMBL" id="WNXH01000004">
    <property type="protein sequence ID" value="MYN69348.1"/>
    <property type="molecule type" value="Genomic_DNA"/>
</dbReference>